<accession>A0A3S0GRY3</accession>
<dbReference type="EMBL" id="RXOE01000010">
    <property type="protein sequence ID" value="RTQ31097.1"/>
    <property type="molecule type" value="Genomic_DNA"/>
</dbReference>
<dbReference type="GO" id="GO:0006351">
    <property type="term" value="P:DNA-templated transcription"/>
    <property type="evidence" value="ECO:0007669"/>
    <property type="project" value="TreeGrafter"/>
</dbReference>
<keyword evidence="7" id="KW-1185">Reference proteome</keyword>
<dbReference type="OrthoDB" id="9072091at2"/>
<dbReference type="Pfam" id="PF00126">
    <property type="entry name" value="HTH_1"/>
    <property type="match status" value="1"/>
</dbReference>
<keyword evidence="2" id="KW-0805">Transcription regulation</keyword>
<dbReference type="AlphaFoldDB" id="A0A3S0GRY3"/>
<dbReference type="Gene3D" id="3.40.190.290">
    <property type="match status" value="1"/>
</dbReference>
<proteinExistence type="inferred from homology"/>
<sequence>MRSENELGFDWRLVRAFLAALDHGSLLAAARALGASQPTLGRHIAELESQLGVVLFERTGRGLRPTAMATRLAESARAMENGALALSRSVSGANATIAGSVRISASQATARQMLPGLLVRMRQELPEIQVDLVSTSEISNLLQREADIAIRMTQPTAATVVARRIGTFALGAFAHVDYLRRRGTPRQTTDLYRHDVLGYDSIDTIVRMSAQLGTPLLREHFCFRTDDMGAYWEALRLGMGIGFVSESLARTDGSVVRVLPQLKIKSLPVWLAVHREIHTDRRIRAVYDFLARNIPASI</sequence>
<protein>
    <submittedName>
        <fullName evidence="6">LysR family transcriptional regulator</fullName>
    </submittedName>
</protein>
<dbReference type="Proteomes" id="UP000267418">
    <property type="component" value="Unassembled WGS sequence"/>
</dbReference>
<dbReference type="InterPro" id="IPR058163">
    <property type="entry name" value="LysR-type_TF_proteobact-type"/>
</dbReference>
<keyword evidence="3" id="KW-0238">DNA-binding</keyword>
<evidence type="ECO:0000259" key="5">
    <source>
        <dbReference type="PROSITE" id="PS50931"/>
    </source>
</evidence>
<dbReference type="Gene3D" id="1.10.10.10">
    <property type="entry name" value="Winged helix-like DNA-binding domain superfamily/Winged helix DNA-binding domain"/>
    <property type="match status" value="1"/>
</dbReference>
<dbReference type="PRINTS" id="PR00039">
    <property type="entry name" value="HTHLYSR"/>
</dbReference>
<dbReference type="SUPFAM" id="SSF46785">
    <property type="entry name" value="Winged helix' DNA-binding domain"/>
    <property type="match status" value="1"/>
</dbReference>
<dbReference type="GO" id="GO:0003700">
    <property type="term" value="F:DNA-binding transcription factor activity"/>
    <property type="evidence" value="ECO:0007669"/>
    <property type="project" value="InterPro"/>
</dbReference>
<dbReference type="InterPro" id="IPR036388">
    <property type="entry name" value="WH-like_DNA-bd_sf"/>
</dbReference>
<dbReference type="RefSeq" id="WP_093203995.1">
    <property type="nucleotide sequence ID" value="NZ_RXOE01000010.1"/>
</dbReference>
<dbReference type="InterPro" id="IPR005119">
    <property type="entry name" value="LysR_subst-bd"/>
</dbReference>
<reference evidence="6 7" key="1">
    <citation type="submission" date="2018-12" db="EMBL/GenBank/DDBJ databases">
        <title>The genome of Variovorax gossypii DSM 100435.</title>
        <authorList>
            <person name="Gao J."/>
            <person name="Sun J."/>
        </authorList>
    </citation>
    <scope>NUCLEOTIDE SEQUENCE [LARGE SCALE GENOMIC DNA]</scope>
    <source>
        <strain evidence="6 7">DSM 100435</strain>
    </source>
</reference>
<comment type="similarity">
    <text evidence="1">Belongs to the LysR transcriptional regulatory family.</text>
</comment>
<feature type="domain" description="HTH lysR-type" evidence="5">
    <location>
        <begin position="9"/>
        <end position="66"/>
    </location>
</feature>
<dbReference type="PROSITE" id="PS50931">
    <property type="entry name" value="HTH_LYSR"/>
    <property type="match status" value="1"/>
</dbReference>
<name>A0A3S0GRY3_9BURK</name>
<evidence type="ECO:0000256" key="4">
    <source>
        <dbReference type="ARBA" id="ARBA00023163"/>
    </source>
</evidence>
<dbReference type="SUPFAM" id="SSF53850">
    <property type="entry name" value="Periplasmic binding protein-like II"/>
    <property type="match status" value="1"/>
</dbReference>
<evidence type="ECO:0000256" key="1">
    <source>
        <dbReference type="ARBA" id="ARBA00009437"/>
    </source>
</evidence>
<evidence type="ECO:0000313" key="6">
    <source>
        <dbReference type="EMBL" id="RTQ31097.1"/>
    </source>
</evidence>
<dbReference type="GO" id="GO:0043565">
    <property type="term" value="F:sequence-specific DNA binding"/>
    <property type="evidence" value="ECO:0007669"/>
    <property type="project" value="TreeGrafter"/>
</dbReference>
<evidence type="ECO:0000313" key="7">
    <source>
        <dbReference type="Proteomes" id="UP000267418"/>
    </source>
</evidence>
<dbReference type="PANTHER" id="PTHR30537">
    <property type="entry name" value="HTH-TYPE TRANSCRIPTIONAL REGULATOR"/>
    <property type="match status" value="1"/>
</dbReference>
<dbReference type="PANTHER" id="PTHR30537:SF3">
    <property type="entry name" value="TRANSCRIPTIONAL REGULATORY PROTEIN"/>
    <property type="match status" value="1"/>
</dbReference>
<dbReference type="InterPro" id="IPR000847">
    <property type="entry name" value="LysR_HTH_N"/>
</dbReference>
<dbReference type="InterPro" id="IPR036390">
    <property type="entry name" value="WH_DNA-bd_sf"/>
</dbReference>
<comment type="caution">
    <text evidence="6">The sequence shown here is derived from an EMBL/GenBank/DDBJ whole genome shotgun (WGS) entry which is preliminary data.</text>
</comment>
<dbReference type="Pfam" id="PF03466">
    <property type="entry name" value="LysR_substrate"/>
    <property type="match status" value="1"/>
</dbReference>
<gene>
    <name evidence="6" type="ORF">EJP69_26620</name>
</gene>
<evidence type="ECO:0000256" key="3">
    <source>
        <dbReference type="ARBA" id="ARBA00023125"/>
    </source>
</evidence>
<organism evidence="6 7">
    <name type="scientific">Variovorax gossypii</name>
    <dbReference type="NCBI Taxonomy" id="1679495"/>
    <lineage>
        <taxon>Bacteria</taxon>
        <taxon>Pseudomonadati</taxon>
        <taxon>Pseudomonadota</taxon>
        <taxon>Betaproteobacteria</taxon>
        <taxon>Burkholderiales</taxon>
        <taxon>Comamonadaceae</taxon>
        <taxon>Variovorax</taxon>
    </lineage>
</organism>
<evidence type="ECO:0000256" key="2">
    <source>
        <dbReference type="ARBA" id="ARBA00023015"/>
    </source>
</evidence>
<keyword evidence="4" id="KW-0804">Transcription</keyword>